<evidence type="ECO:0000313" key="4">
    <source>
        <dbReference type="Proteomes" id="UP000078550"/>
    </source>
</evidence>
<organism evidence="3 4">
    <name type="scientific">Plasmodium ovale wallikeri</name>
    <dbReference type="NCBI Taxonomy" id="864142"/>
    <lineage>
        <taxon>Eukaryota</taxon>
        <taxon>Sar</taxon>
        <taxon>Alveolata</taxon>
        <taxon>Apicomplexa</taxon>
        <taxon>Aconoidasida</taxon>
        <taxon>Haemosporida</taxon>
        <taxon>Plasmodiidae</taxon>
        <taxon>Plasmodium</taxon>
        <taxon>Plasmodium (Plasmodium)</taxon>
    </lineage>
</organism>
<dbReference type="AlphaFoldDB" id="A0A1A8YLI0"/>
<dbReference type="Proteomes" id="UP000078550">
    <property type="component" value="Unassembled WGS sequence"/>
</dbReference>
<proteinExistence type="predicted"/>
<sequence length="151" mass="17348">MTPEVRPTATGTSPHPHTHTHTQKKKKKSRIPNWRLYPRNKCLIRCLYFANSRLKDRPNGRRQRSRSCNDSITLQLHGCEHGHEHGHVHGQRICVSLLKIQFSYVPNFVPVTYPTSCQLRTQLRASYVPNFVPATYPNYVPTQCLSAVDSS</sequence>
<dbReference type="EMBL" id="FLRD01000027">
    <property type="protein sequence ID" value="SBT31882.1"/>
    <property type="molecule type" value="Genomic_DNA"/>
</dbReference>
<keyword evidence="5" id="KW-1185">Reference proteome</keyword>
<evidence type="ECO:0000256" key="1">
    <source>
        <dbReference type="SAM" id="MobiDB-lite"/>
    </source>
</evidence>
<feature type="region of interest" description="Disordered" evidence="1">
    <location>
        <begin position="1"/>
        <end position="31"/>
    </location>
</feature>
<protein>
    <submittedName>
        <fullName evidence="3">Uncharacterized protein</fullName>
    </submittedName>
</protein>
<evidence type="ECO:0000313" key="3">
    <source>
        <dbReference type="EMBL" id="SBT32412.1"/>
    </source>
</evidence>
<evidence type="ECO:0000313" key="2">
    <source>
        <dbReference type="EMBL" id="SBT31882.1"/>
    </source>
</evidence>
<name>A0A1A8YLI0_PLAOA</name>
<feature type="compositionally biased region" description="Basic residues" evidence="1">
    <location>
        <begin position="16"/>
        <end position="30"/>
    </location>
</feature>
<gene>
    <name evidence="2" type="ORF">POVWA1_009350</name>
    <name evidence="3" type="ORF">POVWA2_009360</name>
</gene>
<dbReference type="Proteomes" id="UP000078555">
    <property type="component" value="Unassembled WGS sequence"/>
</dbReference>
<reference evidence="3" key="2">
    <citation type="submission" date="2016-05" db="EMBL/GenBank/DDBJ databases">
        <authorList>
            <person name="Lavstsen T."/>
            <person name="Jespersen J.S."/>
        </authorList>
    </citation>
    <scope>NUCLEOTIDE SEQUENCE [LARGE SCALE GENOMIC DNA]</scope>
</reference>
<evidence type="ECO:0000313" key="5">
    <source>
        <dbReference type="Proteomes" id="UP000078555"/>
    </source>
</evidence>
<accession>A0A1A8YLI0</accession>
<dbReference type="EMBL" id="FLRE01000036">
    <property type="protein sequence ID" value="SBT32412.1"/>
    <property type="molecule type" value="Genomic_DNA"/>
</dbReference>
<reference evidence="4 5" key="1">
    <citation type="submission" date="2016-05" db="EMBL/GenBank/DDBJ databases">
        <authorList>
            <person name="Naeem Raeece"/>
        </authorList>
    </citation>
    <scope>NUCLEOTIDE SEQUENCE [LARGE SCALE GENOMIC DNA]</scope>
</reference>